<accession>A0ABR0A1M0</accession>
<gene>
    <name evidence="1" type="ORF">OUZ56_001100</name>
</gene>
<keyword evidence="2" id="KW-1185">Reference proteome</keyword>
<protein>
    <submittedName>
        <fullName evidence="1">Uncharacterized protein</fullName>
    </submittedName>
</protein>
<dbReference type="EMBL" id="JAOYFB010000036">
    <property type="protein sequence ID" value="KAK4019069.1"/>
    <property type="molecule type" value="Genomic_DNA"/>
</dbReference>
<sequence length="129" mass="14854">MRERVCMFFLLSKDFSTQVYETLNQSNELLLFVSFYRVISHCRSFISLQPKIAPNGMPLLLEFLMNSSPQGMPPQQQDQRNHHQTQLLCFDSLCNYFLSLTDPVFEVSTLSQPSTTMNLVFPSLPAIIN</sequence>
<dbReference type="Proteomes" id="UP001234178">
    <property type="component" value="Unassembled WGS sequence"/>
</dbReference>
<evidence type="ECO:0000313" key="2">
    <source>
        <dbReference type="Proteomes" id="UP001234178"/>
    </source>
</evidence>
<reference evidence="1 2" key="1">
    <citation type="journal article" date="2023" name="Nucleic Acids Res.">
        <title>The hologenome of Daphnia magna reveals possible DNA methylation and microbiome-mediated evolution of the host genome.</title>
        <authorList>
            <person name="Chaturvedi A."/>
            <person name="Li X."/>
            <person name="Dhandapani V."/>
            <person name="Marshall H."/>
            <person name="Kissane S."/>
            <person name="Cuenca-Cambronero M."/>
            <person name="Asole G."/>
            <person name="Calvet F."/>
            <person name="Ruiz-Romero M."/>
            <person name="Marangio P."/>
            <person name="Guigo R."/>
            <person name="Rago D."/>
            <person name="Mirbahai L."/>
            <person name="Eastwood N."/>
            <person name="Colbourne J.K."/>
            <person name="Zhou J."/>
            <person name="Mallon E."/>
            <person name="Orsini L."/>
        </authorList>
    </citation>
    <scope>NUCLEOTIDE SEQUENCE [LARGE SCALE GENOMIC DNA]</scope>
    <source>
        <strain evidence="1">LRV0_1</strain>
    </source>
</reference>
<comment type="caution">
    <text evidence="1">The sequence shown here is derived from an EMBL/GenBank/DDBJ whole genome shotgun (WGS) entry which is preliminary data.</text>
</comment>
<proteinExistence type="predicted"/>
<organism evidence="1 2">
    <name type="scientific">Daphnia magna</name>
    <dbReference type="NCBI Taxonomy" id="35525"/>
    <lineage>
        <taxon>Eukaryota</taxon>
        <taxon>Metazoa</taxon>
        <taxon>Ecdysozoa</taxon>
        <taxon>Arthropoda</taxon>
        <taxon>Crustacea</taxon>
        <taxon>Branchiopoda</taxon>
        <taxon>Diplostraca</taxon>
        <taxon>Cladocera</taxon>
        <taxon>Anomopoda</taxon>
        <taxon>Daphniidae</taxon>
        <taxon>Daphnia</taxon>
    </lineage>
</organism>
<name>A0ABR0A1M0_9CRUS</name>
<evidence type="ECO:0000313" key="1">
    <source>
        <dbReference type="EMBL" id="KAK4019069.1"/>
    </source>
</evidence>